<gene>
    <name evidence="1" type="ORF">IDJ77_22245</name>
</gene>
<dbReference type="Gene3D" id="3.40.50.720">
    <property type="entry name" value="NAD(P)-binding Rossmann-like Domain"/>
    <property type="match status" value="1"/>
</dbReference>
<dbReference type="Pfam" id="PF13561">
    <property type="entry name" value="adh_short_C2"/>
    <property type="match status" value="1"/>
</dbReference>
<evidence type="ECO:0000313" key="2">
    <source>
        <dbReference type="Proteomes" id="UP000606600"/>
    </source>
</evidence>
<keyword evidence="2" id="KW-1185">Reference proteome</keyword>
<comment type="caution">
    <text evidence="1">The sequence shown here is derived from an EMBL/GenBank/DDBJ whole genome shotgun (WGS) entry which is preliminary data.</text>
</comment>
<name>A0ABR7WW93_9SPHI</name>
<sequence>MSDYPILDSLTVDEAMKQLMVQTGGIQMGHTADPEEVASLVHFLISPSAAYLTGAIYAIDGGSLPTVS</sequence>
<organism evidence="1 2">
    <name type="scientific">Mucilaginibacter pankratovii</name>
    <dbReference type="NCBI Taxonomy" id="2772110"/>
    <lineage>
        <taxon>Bacteria</taxon>
        <taxon>Pseudomonadati</taxon>
        <taxon>Bacteroidota</taxon>
        <taxon>Sphingobacteriia</taxon>
        <taxon>Sphingobacteriales</taxon>
        <taxon>Sphingobacteriaceae</taxon>
        <taxon>Mucilaginibacter</taxon>
    </lineage>
</organism>
<accession>A0ABR7WW93</accession>
<dbReference type="RefSeq" id="WP_191191193.1">
    <property type="nucleotide sequence ID" value="NZ_JACWMY010000013.1"/>
</dbReference>
<evidence type="ECO:0000313" key="1">
    <source>
        <dbReference type="EMBL" id="MBD1366551.1"/>
    </source>
</evidence>
<dbReference type="Proteomes" id="UP000606600">
    <property type="component" value="Unassembled WGS sequence"/>
</dbReference>
<dbReference type="SUPFAM" id="SSF51735">
    <property type="entry name" value="NAD(P)-binding Rossmann-fold domains"/>
    <property type="match status" value="1"/>
</dbReference>
<reference evidence="1 2" key="1">
    <citation type="submission" date="2020-09" db="EMBL/GenBank/DDBJ databases">
        <title>Novel species of Mucilaginibacter isolated from a glacier on the Tibetan Plateau.</title>
        <authorList>
            <person name="Liu Q."/>
            <person name="Xin Y.-H."/>
        </authorList>
    </citation>
    <scope>NUCLEOTIDE SEQUENCE [LARGE SCALE GENOMIC DNA]</scope>
    <source>
        <strain evidence="1 2">ZT4R22</strain>
    </source>
</reference>
<dbReference type="InterPro" id="IPR036291">
    <property type="entry name" value="NAD(P)-bd_dom_sf"/>
</dbReference>
<dbReference type="InterPro" id="IPR002347">
    <property type="entry name" value="SDR_fam"/>
</dbReference>
<dbReference type="EMBL" id="JACWMY010000013">
    <property type="protein sequence ID" value="MBD1366551.1"/>
    <property type="molecule type" value="Genomic_DNA"/>
</dbReference>
<protein>
    <submittedName>
        <fullName evidence="1">SDR family oxidoreductase</fullName>
    </submittedName>
</protein>
<proteinExistence type="predicted"/>